<feature type="region of interest" description="Disordered" evidence="2">
    <location>
        <begin position="1"/>
        <end position="37"/>
    </location>
</feature>
<dbReference type="EMBL" id="LVLJ01003848">
    <property type="protein sequence ID" value="OAE19509.1"/>
    <property type="molecule type" value="Genomic_DNA"/>
</dbReference>
<feature type="compositionally biased region" description="Basic and acidic residues" evidence="2">
    <location>
        <begin position="114"/>
        <end position="130"/>
    </location>
</feature>
<comment type="caution">
    <text evidence="5">The sequence shown here is derived from an EMBL/GenBank/DDBJ whole genome shotgun (WGS) entry which is preliminary data.</text>
</comment>
<feature type="domain" description="Ternary complex factor MIP1 leucine-zipper" evidence="4">
    <location>
        <begin position="171"/>
        <end position="251"/>
    </location>
</feature>
<dbReference type="InterPro" id="IPR025757">
    <property type="entry name" value="MIP1_Leuzipper"/>
</dbReference>
<feature type="region of interest" description="Disordered" evidence="2">
    <location>
        <begin position="469"/>
        <end position="493"/>
    </location>
</feature>
<dbReference type="InterPro" id="IPR006869">
    <property type="entry name" value="DUF547"/>
</dbReference>
<keyword evidence="1" id="KW-0175">Coiled coil</keyword>
<evidence type="ECO:0000259" key="4">
    <source>
        <dbReference type="Pfam" id="PF14389"/>
    </source>
</evidence>
<feature type="region of interest" description="Disordered" evidence="2">
    <location>
        <begin position="91"/>
        <end position="136"/>
    </location>
</feature>
<reference evidence="5" key="1">
    <citation type="submission" date="2016-03" db="EMBL/GenBank/DDBJ databases">
        <title>Mechanisms controlling the formation of the plant cell surface in tip-growing cells are functionally conserved among land plants.</title>
        <authorList>
            <person name="Honkanen S."/>
            <person name="Jones V.A."/>
            <person name="Morieri G."/>
            <person name="Champion C."/>
            <person name="Hetherington A.J."/>
            <person name="Kelly S."/>
            <person name="Saint-Marcoux D."/>
            <person name="Proust H."/>
            <person name="Prescott H."/>
            <person name="Dolan L."/>
        </authorList>
    </citation>
    <scope>NUCLEOTIDE SEQUENCE [LARGE SCALE GENOMIC DNA]</scope>
    <source>
        <tissue evidence="5">Whole gametophyte</tissue>
    </source>
</reference>
<dbReference type="AlphaFoldDB" id="A0A176VF34"/>
<dbReference type="PANTHER" id="PTHR23054">
    <property type="entry name" value="TERNARY COMPLEX FACTOR MIP1, LEUCINE-ZIPPER-RELATED"/>
    <property type="match status" value="1"/>
</dbReference>
<evidence type="ECO:0000259" key="3">
    <source>
        <dbReference type="Pfam" id="PF04784"/>
    </source>
</evidence>
<gene>
    <name evidence="5" type="ORF">AXG93_4794s1210</name>
</gene>
<feature type="region of interest" description="Disordered" evidence="2">
    <location>
        <begin position="378"/>
        <end position="453"/>
    </location>
</feature>
<evidence type="ECO:0000313" key="5">
    <source>
        <dbReference type="EMBL" id="OAE19509.1"/>
    </source>
</evidence>
<feature type="compositionally biased region" description="Low complexity" evidence="2">
    <location>
        <begin position="429"/>
        <end position="453"/>
    </location>
</feature>
<evidence type="ECO:0000256" key="1">
    <source>
        <dbReference type="SAM" id="Coils"/>
    </source>
</evidence>
<accession>A0A176VF34</accession>
<protein>
    <recommendedName>
        <fullName evidence="7">DUF547 domain-containing protein</fullName>
    </recommendedName>
</protein>
<organism evidence="5 6">
    <name type="scientific">Marchantia polymorpha subsp. ruderalis</name>
    <dbReference type="NCBI Taxonomy" id="1480154"/>
    <lineage>
        <taxon>Eukaryota</taxon>
        <taxon>Viridiplantae</taxon>
        <taxon>Streptophyta</taxon>
        <taxon>Embryophyta</taxon>
        <taxon>Marchantiophyta</taxon>
        <taxon>Marchantiopsida</taxon>
        <taxon>Marchantiidae</taxon>
        <taxon>Marchantiales</taxon>
        <taxon>Marchantiaceae</taxon>
        <taxon>Marchantia</taxon>
    </lineage>
</organism>
<dbReference type="Proteomes" id="UP000077202">
    <property type="component" value="Unassembled WGS sequence"/>
</dbReference>
<feature type="region of interest" description="Disordered" evidence="2">
    <location>
        <begin position="325"/>
        <end position="360"/>
    </location>
</feature>
<proteinExistence type="predicted"/>
<feature type="coiled-coil region" evidence="1">
    <location>
        <begin position="220"/>
        <end position="254"/>
    </location>
</feature>
<evidence type="ECO:0000313" key="6">
    <source>
        <dbReference type="Proteomes" id="UP000077202"/>
    </source>
</evidence>
<feature type="domain" description="DUF547" evidence="3">
    <location>
        <begin position="755"/>
        <end position="889"/>
    </location>
</feature>
<evidence type="ECO:0008006" key="7">
    <source>
        <dbReference type="Google" id="ProtNLM"/>
    </source>
</evidence>
<sequence>MVMKDSQEAAGSQPDHSPPESPYGDKPSRPPHGRSNSLLLLQFRTELEGKWRPDKLGIARRWMNVSPKQWFCQKEDVFEFSMRPSMIIRNASSTCQRQARKKQKARGNAAPKAAHSERERFAEHGPRSEESYQASTLPSLLHSSKSAYESKSDKFIDYAADLEVKRRNERKARRLLLEEEVMMLQKRLYKEMDLHLSLETALDNQDGGFSQASKDLPTSAKELLADIASLEEVVADLEERAAILEYQIVDEQKEREDIEQSYAVSKGVLQRSSSSLLLTSSSSMATSLAVSPVGRKVAPAGPESQVTSPAPRQGLLTLQEHLRLSSDDCDQSPPLSVYRESPASKKGGMGRCSEKHVRFSPSVTTIQKVSPLLLPETFARSPLNSPTQPYFRTEYPHTCPEEPMAQEPGSPRGSRGPVQSSTIAKDSDFSFPYSPSRYSPSSPARHSFSGISSDRSGSCAQTCLEQDLASLPTSSPPTPEHRVRPTSPANFDDLRFLCDSPSESYVKELSEIRPSTEHSNSWSKSSDEFHSPQTSSSLGDYLSGESKPPSAEKPRCSTKFRVKMNLQEEFSSVKSRKAFTISRGENSMGPLFPPTVCPVECVVDGDDQFHFRDYSQTPNLLSEEMVRCMISIYCHLADPAVVTPPVSSYDNLPSPTSPLGHVTSSSLSSFSESSLLSFVRSPLVDLRSKEEIWGNENTFDPYKARGRIPWADLGAYSKVLEVLWMSVRKDQLGYAAQALQRFRSLVEQLPAVDPRGMSHTEKLAFWINLYNALMMHAYLAYGIPRNDLKYFSLLQKAAYNVGGHSFNAATIEFSLLRGRPPSYRPQIVLLMALHRNKFHLTEEQSSYAIDYPEPQTVFALCCGARSSPAVRIYTAGCVNKELNLALRDYARASVGLSAKGKLLVPKLLYTYARDVVEDAAILDWICQLLPANQASLILEFWQQRQSRLLGARKFEVMAFDFNFRYLFAHNFEKPVDAC</sequence>
<keyword evidence="6" id="KW-1185">Reference proteome</keyword>
<dbReference type="Pfam" id="PF04784">
    <property type="entry name" value="DUF547"/>
    <property type="match status" value="1"/>
</dbReference>
<evidence type="ECO:0000256" key="2">
    <source>
        <dbReference type="SAM" id="MobiDB-lite"/>
    </source>
</evidence>
<name>A0A176VF34_MARPO</name>
<feature type="region of interest" description="Disordered" evidence="2">
    <location>
        <begin position="508"/>
        <end position="555"/>
    </location>
</feature>
<dbReference type="Pfam" id="PF14389">
    <property type="entry name" value="Lzipper-MIP1"/>
    <property type="match status" value="1"/>
</dbReference>
<dbReference type="PANTHER" id="PTHR23054:SF53">
    <property type="entry name" value="OS06G0704100 PROTEIN"/>
    <property type="match status" value="1"/>
</dbReference>